<dbReference type="Proteomes" id="UP000887578">
    <property type="component" value="Unplaced"/>
</dbReference>
<reference evidence="2" key="1">
    <citation type="submission" date="2022-11" db="UniProtKB">
        <authorList>
            <consortium name="WormBaseParasite"/>
        </authorList>
    </citation>
    <scope>IDENTIFICATION</scope>
</reference>
<dbReference type="WBParaSite" id="PDA_v2.g30634.t1">
    <property type="protein sequence ID" value="PDA_v2.g30634.t1"/>
    <property type="gene ID" value="PDA_v2.g30634"/>
</dbReference>
<keyword evidence="1" id="KW-1185">Reference proteome</keyword>
<name>A0A914QT93_9BILA</name>
<evidence type="ECO:0000313" key="2">
    <source>
        <dbReference type="WBParaSite" id="PDA_v2.g30634.t1"/>
    </source>
</evidence>
<sequence>MDLPVGSIAAVISWDFLGPNGIGATTIPSRRAQFFAKYFRQNFSLPDSILHHIAKNPKTWKLYQKMIRTCKYFFVKNPILVIRCLSHNKGDEWSADQLLIDLNKLKCKFWVTEEISVFPVVEDYNQNVLSSIIPKLYKCDVIFLNLTGQTISYCDLSFVISDAEKINFEDVTLKDENGEILPLEKLIEASIKAQRIRIIRPTMTSKTFNELTKIPHFANLDSLTLYDLHEDFDIEAFYVYMKKNRRTKFELCFDKSISDGYKARVEEIIDEIKSTKVFDYLPPLVYVYMLVIG</sequence>
<protein>
    <submittedName>
        <fullName evidence="2">Uncharacterized protein</fullName>
    </submittedName>
</protein>
<accession>A0A914QT93</accession>
<dbReference type="AlphaFoldDB" id="A0A914QT93"/>
<proteinExistence type="predicted"/>
<evidence type="ECO:0000313" key="1">
    <source>
        <dbReference type="Proteomes" id="UP000887578"/>
    </source>
</evidence>
<organism evidence="1 2">
    <name type="scientific">Panagrolaimus davidi</name>
    <dbReference type="NCBI Taxonomy" id="227884"/>
    <lineage>
        <taxon>Eukaryota</taxon>
        <taxon>Metazoa</taxon>
        <taxon>Ecdysozoa</taxon>
        <taxon>Nematoda</taxon>
        <taxon>Chromadorea</taxon>
        <taxon>Rhabditida</taxon>
        <taxon>Tylenchina</taxon>
        <taxon>Panagrolaimomorpha</taxon>
        <taxon>Panagrolaimoidea</taxon>
        <taxon>Panagrolaimidae</taxon>
        <taxon>Panagrolaimus</taxon>
    </lineage>
</organism>